<dbReference type="InterPro" id="IPR027417">
    <property type="entry name" value="P-loop_NTPase"/>
</dbReference>
<name>A0A169G267_9BACI</name>
<dbReference type="NCBIfam" id="NF006505">
    <property type="entry name" value="PRK08939.1"/>
    <property type="match status" value="1"/>
</dbReference>
<accession>A0A169G267</accession>
<dbReference type="STRING" id="1196031.A361_22100"/>
<organism evidence="2 3">
    <name type="scientific">Cytobacillus oceanisediminis 2691</name>
    <dbReference type="NCBI Taxonomy" id="1196031"/>
    <lineage>
        <taxon>Bacteria</taxon>
        <taxon>Bacillati</taxon>
        <taxon>Bacillota</taxon>
        <taxon>Bacilli</taxon>
        <taxon>Bacillales</taxon>
        <taxon>Bacillaceae</taxon>
        <taxon>Cytobacillus</taxon>
    </lineage>
</organism>
<evidence type="ECO:0000259" key="1">
    <source>
        <dbReference type="SMART" id="SM00382"/>
    </source>
</evidence>
<evidence type="ECO:0000313" key="3">
    <source>
        <dbReference type="Proteomes" id="UP000077856"/>
    </source>
</evidence>
<dbReference type="SUPFAM" id="SSF52540">
    <property type="entry name" value="P-loop containing nucleoside triphosphate hydrolases"/>
    <property type="match status" value="1"/>
</dbReference>
<dbReference type="InterPro" id="IPR003593">
    <property type="entry name" value="AAA+_ATPase"/>
</dbReference>
<dbReference type="GO" id="GO:0006260">
    <property type="term" value="P:DNA replication"/>
    <property type="evidence" value="ECO:0007669"/>
    <property type="project" value="TreeGrafter"/>
</dbReference>
<dbReference type="Proteomes" id="UP000077856">
    <property type="component" value="Chromosome"/>
</dbReference>
<dbReference type="Pfam" id="PF00308">
    <property type="entry name" value="Bac_DnaA"/>
    <property type="match status" value="1"/>
</dbReference>
<dbReference type="InterPro" id="IPR009928">
    <property type="entry name" value="DnaI_N"/>
</dbReference>
<dbReference type="Gene3D" id="3.40.50.300">
    <property type="entry name" value="P-loop containing nucleotide triphosphate hydrolases"/>
    <property type="match status" value="1"/>
</dbReference>
<dbReference type="EMBL" id="CP015506">
    <property type="protein sequence ID" value="AND42825.1"/>
    <property type="molecule type" value="Genomic_DNA"/>
</dbReference>
<feature type="domain" description="AAA+ ATPase" evidence="1">
    <location>
        <begin position="159"/>
        <end position="296"/>
    </location>
</feature>
<dbReference type="KEGG" id="bon:A361_22100"/>
<dbReference type="InterPro" id="IPR013317">
    <property type="entry name" value="DnaA_dom"/>
</dbReference>
<dbReference type="AlphaFoldDB" id="A0A169G267"/>
<sequence>MEKINETLRRLAGNEGFQKRYEMMRNQTLNHPEVKAFIQTHQDELTSEMVEKSLSKLFEYTQQSKECNKCPSLEGCVNFMQGYHPELVIQRGSVDLKYDKCPRKVMHDEKRRNEKLIQSLYVPSDILHATFDSIYDDDDRIEAVDKAASFVMDYQPGSKGKGIYFYGKFGVGKSYLLGAIANKLASQKVSSMIVYVPELFRELKNSIGDQTLNSKIETIKKAPVLMFDDIGAETMSSWTRDEILGPILQFRMQESLPTFFTSNFDLQGLEHHLSYSQRGEEEKMKARRIMERIKYLAEPVLVEGPNRRV</sequence>
<protein>
    <submittedName>
        <fullName evidence="2">Primosomal protein DnaI</fullName>
    </submittedName>
</protein>
<dbReference type="RefSeq" id="WP_019383087.1">
    <property type="nucleotide sequence ID" value="NZ_CP015506.1"/>
</dbReference>
<dbReference type="FunFam" id="3.40.50.300:FF:000880">
    <property type="entry name" value="Primosomal protein DnaI"/>
    <property type="match status" value="1"/>
</dbReference>
<gene>
    <name evidence="2" type="ORF">A361_22100</name>
</gene>
<dbReference type="CDD" id="cd00009">
    <property type="entry name" value="AAA"/>
    <property type="match status" value="1"/>
</dbReference>
<dbReference type="Pfam" id="PF07319">
    <property type="entry name" value="DnaI_N"/>
    <property type="match status" value="1"/>
</dbReference>
<dbReference type="PANTHER" id="PTHR30050:SF8">
    <property type="entry name" value="PRIMOSOMAL PROTEIN DNAI"/>
    <property type="match status" value="1"/>
</dbReference>
<reference evidence="2 3" key="1">
    <citation type="submission" date="2016-04" db="EMBL/GenBank/DDBJ databases">
        <title>Complete genome sequence of Bacillus oceanisediminis strain 2691.</title>
        <authorList>
            <person name="Jeong H."/>
            <person name="Kim H.J."/>
            <person name="Lee D.-W."/>
        </authorList>
    </citation>
    <scope>NUCLEOTIDE SEQUENCE [LARGE SCALE GENOMIC DNA]</scope>
    <source>
        <strain evidence="2 3">2691</strain>
    </source>
</reference>
<dbReference type="PANTHER" id="PTHR30050">
    <property type="entry name" value="CHROMOSOMAL REPLICATION INITIATOR PROTEIN DNAA"/>
    <property type="match status" value="1"/>
</dbReference>
<dbReference type="eggNOG" id="COG1484">
    <property type="taxonomic scope" value="Bacteria"/>
</dbReference>
<dbReference type="SMART" id="SM00382">
    <property type="entry name" value="AAA"/>
    <property type="match status" value="1"/>
</dbReference>
<evidence type="ECO:0000313" key="2">
    <source>
        <dbReference type="EMBL" id="AND42825.1"/>
    </source>
</evidence>
<proteinExistence type="predicted"/>